<evidence type="ECO:0000259" key="1">
    <source>
        <dbReference type="Pfam" id="PF25900"/>
    </source>
</evidence>
<sequence length="262" mass="29791">QVKFAKRLYIEEINIYETFNAGGVKEIKSLNSSGQWDTLWETSKAEQITSSRIFSPTLQRMDYPTDTLDIIVDCSIARNFVEIDAVQIIGKRPDDSKNVEETEEKLRPCTEVSMWASSVRGFSSQRSSGKWAASQVIGSPNVYPAYSDNDRSWTQAKKRFNAYQYLTVGYSEHLFIKEVQIYETFNAGAVKEIKSLNPSGQWETLWNTTHVQHIRASRIFSPTIKIKDYVTDSLHITVDCTAANSYVYIDAIKIVGTRQIDG</sequence>
<name>A0AA88YSU3_PINIB</name>
<evidence type="ECO:0000313" key="3">
    <source>
        <dbReference type="Proteomes" id="UP001186944"/>
    </source>
</evidence>
<gene>
    <name evidence="2" type="ORF">FSP39_011679</name>
</gene>
<reference evidence="2" key="1">
    <citation type="submission" date="2019-08" db="EMBL/GenBank/DDBJ databases">
        <title>The improved chromosome-level genome for the pearl oyster Pinctada fucata martensii using PacBio sequencing and Hi-C.</title>
        <authorList>
            <person name="Zheng Z."/>
        </authorList>
    </citation>
    <scope>NUCLEOTIDE SEQUENCE</scope>
    <source>
        <strain evidence="2">ZZ-2019</strain>
        <tissue evidence="2">Adductor muscle</tissue>
    </source>
</reference>
<dbReference type="Pfam" id="PF25900">
    <property type="entry name" value="PAPPA"/>
    <property type="match status" value="2"/>
</dbReference>
<keyword evidence="3" id="KW-1185">Reference proteome</keyword>
<feature type="non-terminal residue" evidence="2">
    <location>
        <position position="1"/>
    </location>
</feature>
<accession>A0AA88YSU3</accession>
<organism evidence="2 3">
    <name type="scientific">Pinctada imbricata</name>
    <name type="common">Atlantic pearl-oyster</name>
    <name type="synonym">Pinctada martensii</name>
    <dbReference type="NCBI Taxonomy" id="66713"/>
    <lineage>
        <taxon>Eukaryota</taxon>
        <taxon>Metazoa</taxon>
        <taxon>Spiralia</taxon>
        <taxon>Lophotrochozoa</taxon>
        <taxon>Mollusca</taxon>
        <taxon>Bivalvia</taxon>
        <taxon>Autobranchia</taxon>
        <taxon>Pteriomorphia</taxon>
        <taxon>Pterioida</taxon>
        <taxon>Pterioidea</taxon>
        <taxon>Pteriidae</taxon>
        <taxon>Pinctada</taxon>
    </lineage>
</organism>
<feature type="domain" description="Pappalysin-1 SD scarf" evidence="1">
    <location>
        <begin position="1"/>
        <end position="92"/>
    </location>
</feature>
<dbReference type="InterPro" id="IPR058897">
    <property type="entry name" value="PAPPA_SD_C"/>
</dbReference>
<comment type="caution">
    <text evidence="2">The sequence shown here is derived from an EMBL/GenBank/DDBJ whole genome shotgun (WGS) entry which is preliminary data.</text>
</comment>
<dbReference type="EMBL" id="VSWD01000004">
    <property type="protein sequence ID" value="KAK3104851.1"/>
    <property type="molecule type" value="Genomic_DNA"/>
</dbReference>
<proteinExistence type="predicted"/>
<dbReference type="AlphaFoldDB" id="A0AA88YSU3"/>
<feature type="domain" description="Pappalysin-1 SD scarf" evidence="1">
    <location>
        <begin position="114"/>
        <end position="258"/>
    </location>
</feature>
<protein>
    <recommendedName>
        <fullName evidence="1">Pappalysin-1 SD scarf domain-containing protein</fullName>
    </recommendedName>
</protein>
<dbReference type="Proteomes" id="UP001186944">
    <property type="component" value="Unassembled WGS sequence"/>
</dbReference>
<evidence type="ECO:0000313" key="2">
    <source>
        <dbReference type="EMBL" id="KAK3104851.1"/>
    </source>
</evidence>